<comment type="caution">
    <text evidence="1">The sequence shown here is derived from an EMBL/GenBank/DDBJ whole genome shotgun (WGS) entry which is preliminary data.</text>
</comment>
<evidence type="ECO:0000313" key="2">
    <source>
        <dbReference type="Proteomes" id="UP000807769"/>
    </source>
</evidence>
<dbReference type="SUPFAM" id="SSF56801">
    <property type="entry name" value="Acetyl-CoA synthetase-like"/>
    <property type="match status" value="1"/>
</dbReference>
<dbReference type="EMBL" id="JABBWG010000085">
    <property type="protein sequence ID" value="KAG1801940.1"/>
    <property type="molecule type" value="Genomic_DNA"/>
</dbReference>
<dbReference type="Gene3D" id="3.40.50.12780">
    <property type="entry name" value="N-terminal domain of ligase-like"/>
    <property type="match status" value="1"/>
</dbReference>
<dbReference type="InterPro" id="IPR042099">
    <property type="entry name" value="ANL_N_sf"/>
</dbReference>
<proteinExistence type="predicted"/>
<protein>
    <recommendedName>
        <fullName evidence="3">AMP-dependent synthetase/ligase domain-containing protein</fullName>
    </recommendedName>
</protein>
<evidence type="ECO:0000313" key="1">
    <source>
        <dbReference type="EMBL" id="KAG1801940.1"/>
    </source>
</evidence>
<accession>A0A9P7DSA3</accession>
<dbReference type="GeneID" id="64623712"/>
<reference evidence="1" key="1">
    <citation type="journal article" date="2020" name="New Phytol.">
        <title>Comparative genomics reveals dynamic genome evolution in host specialist ectomycorrhizal fungi.</title>
        <authorList>
            <person name="Lofgren L.A."/>
            <person name="Nguyen N.H."/>
            <person name="Vilgalys R."/>
            <person name="Ruytinx J."/>
            <person name="Liao H.L."/>
            <person name="Branco S."/>
            <person name="Kuo A."/>
            <person name="LaButti K."/>
            <person name="Lipzen A."/>
            <person name="Andreopoulos W."/>
            <person name="Pangilinan J."/>
            <person name="Riley R."/>
            <person name="Hundley H."/>
            <person name="Na H."/>
            <person name="Barry K."/>
            <person name="Grigoriev I.V."/>
            <person name="Stajich J.E."/>
            <person name="Kennedy P.G."/>
        </authorList>
    </citation>
    <scope>NUCLEOTIDE SEQUENCE</scope>
    <source>
        <strain evidence="1">MN1</strain>
    </source>
</reference>
<dbReference type="OrthoDB" id="429813at2759"/>
<dbReference type="RefSeq" id="XP_041186186.1">
    <property type="nucleotide sequence ID" value="XM_041329695.1"/>
</dbReference>
<feature type="non-terminal residue" evidence="1">
    <location>
        <position position="111"/>
    </location>
</feature>
<gene>
    <name evidence="1" type="ORF">BJ212DRAFT_1249168</name>
</gene>
<evidence type="ECO:0008006" key="3">
    <source>
        <dbReference type="Google" id="ProtNLM"/>
    </source>
</evidence>
<feature type="non-terminal residue" evidence="1">
    <location>
        <position position="1"/>
    </location>
</feature>
<sequence length="111" mass="12584">HLTILEHSASSYPDAPVFRVPQSDLLTGQVHDWSSITYSQFKHDVKFTAHYWHQVLKSDSVSENSVVGLWLPGMAYQDVLHIYGLLQAGYVPQLFSIHLPNPDIVLELLTK</sequence>
<name>A0A9P7DSA3_9AGAM</name>
<dbReference type="Proteomes" id="UP000807769">
    <property type="component" value="Unassembled WGS sequence"/>
</dbReference>
<keyword evidence="2" id="KW-1185">Reference proteome</keyword>
<dbReference type="AlphaFoldDB" id="A0A9P7DSA3"/>
<organism evidence="1 2">
    <name type="scientific">Suillus subaureus</name>
    <dbReference type="NCBI Taxonomy" id="48587"/>
    <lineage>
        <taxon>Eukaryota</taxon>
        <taxon>Fungi</taxon>
        <taxon>Dikarya</taxon>
        <taxon>Basidiomycota</taxon>
        <taxon>Agaricomycotina</taxon>
        <taxon>Agaricomycetes</taxon>
        <taxon>Agaricomycetidae</taxon>
        <taxon>Boletales</taxon>
        <taxon>Suillineae</taxon>
        <taxon>Suillaceae</taxon>
        <taxon>Suillus</taxon>
    </lineage>
</organism>